<dbReference type="PANTHER" id="PTHR28629">
    <property type="entry name" value="TRIOKINASE/FMN CYCLASE"/>
    <property type="match status" value="1"/>
</dbReference>
<evidence type="ECO:0000256" key="1">
    <source>
        <dbReference type="ARBA" id="ARBA00001113"/>
    </source>
</evidence>
<dbReference type="PROSITE" id="PS51480">
    <property type="entry name" value="DHAL"/>
    <property type="match status" value="1"/>
</dbReference>
<comment type="catalytic activity">
    <reaction evidence="1">
        <text>dihydroxyacetone + phosphoenolpyruvate = dihydroxyacetone phosphate + pyruvate</text>
        <dbReference type="Rhea" id="RHEA:18381"/>
        <dbReference type="ChEBI" id="CHEBI:15361"/>
        <dbReference type="ChEBI" id="CHEBI:16016"/>
        <dbReference type="ChEBI" id="CHEBI:57642"/>
        <dbReference type="ChEBI" id="CHEBI:58702"/>
        <dbReference type="EC" id="2.7.1.121"/>
    </reaction>
</comment>
<dbReference type="InterPro" id="IPR050861">
    <property type="entry name" value="Dihydroxyacetone_Kinase"/>
</dbReference>
<dbReference type="NCBIfam" id="TIGR02365">
    <property type="entry name" value="dha_L_ycgS"/>
    <property type="match status" value="1"/>
</dbReference>
<comment type="pathway">
    <text evidence="2">Polyol metabolism; glycerol degradation.</text>
</comment>
<accession>U6SMG8</accession>
<dbReference type="GO" id="GO:0004371">
    <property type="term" value="F:glycerone kinase activity"/>
    <property type="evidence" value="ECO:0007669"/>
    <property type="project" value="InterPro"/>
</dbReference>
<dbReference type="FunFam" id="1.25.40.340:FF:000002">
    <property type="entry name" value="Dihydroxyacetone kinase, L subunit"/>
    <property type="match status" value="1"/>
</dbReference>
<reference evidence="10 11" key="1">
    <citation type="journal article" date="2013" name="Genome Announc.">
        <title>Genome Sequence of the Extreme Obligate Alkaliphile Bacillus marmarensis Strain DSM 21297.</title>
        <authorList>
            <person name="Wernick D.G."/>
            <person name="Choi K.Y."/>
            <person name="Tat C.A."/>
            <person name="Lafontaine Rivera J.G."/>
            <person name="Liao J.C."/>
        </authorList>
    </citation>
    <scope>NUCLEOTIDE SEQUENCE [LARGE SCALE GENOMIC DNA]</scope>
    <source>
        <strain evidence="10 11">DSM 21297</strain>
    </source>
</reference>
<dbReference type="SMART" id="SM01120">
    <property type="entry name" value="Dak2"/>
    <property type="match status" value="1"/>
</dbReference>
<dbReference type="SUPFAM" id="SSF101473">
    <property type="entry name" value="DhaL-like"/>
    <property type="match status" value="1"/>
</dbReference>
<dbReference type="Gene3D" id="1.25.40.340">
    <property type="match status" value="1"/>
</dbReference>
<dbReference type="GO" id="GO:0047324">
    <property type="term" value="F:phosphoenolpyruvate-glycerone phosphotransferase activity"/>
    <property type="evidence" value="ECO:0007669"/>
    <property type="project" value="UniProtKB-EC"/>
</dbReference>
<dbReference type="EMBL" id="ATAE01000042">
    <property type="protein sequence ID" value="ERN51816.1"/>
    <property type="molecule type" value="Genomic_DNA"/>
</dbReference>
<protein>
    <recommendedName>
        <fullName evidence="3">phosphoenolpyruvate--glycerone phosphotransferase</fullName>
        <ecNumber evidence="3">2.7.1.121</ecNumber>
    </recommendedName>
</protein>
<dbReference type="InterPro" id="IPR036117">
    <property type="entry name" value="DhaL_dom_sf"/>
</dbReference>
<dbReference type="Pfam" id="PF02734">
    <property type="entry name" value="Dak2"/>
    <property type="match status" value="1"/>
</dbReference>
<dbReference type="PANTHER" id="PTHR28629:SF4">
    <property type="entry name" value="TRIOKINASE_FMN CYCLASE"/>
    <property type="match status" value="1"/>
</dbReference>
<keyword evidence="4" id="KW-0808">Transferase</keyword>
<evidence type="ECO:0000256" key="5">
    <source>
        <dbReference type="ARBA" id="ARBA00022777"/>
    </source>
</evidence>
<dbReference type="InterPro" id="IPR012737">
    <property type="entry name" value="DhaK_L_YcgS"/>
</dbReference>
<dbReference type="EC" id="2.7.1.121" evidence="3"/>
<comment type="function">
    <text evidence="8">ADP-binding subunit of the dihydroxyacetone kinase, which is responsible for the phosphoenolpyruvate (PEP)-dependent phosphorylation of dihydroxyacetone. DhaL-ADP is converted to DhaL-ATP via a phosphoryl group transfer from DhaM and transmits it to dihydroxyacetone binds to DhaK.</text>
</comment>
<evidence type="ECO:0000256" key="8">
    <source>
        <dbReference type="ARBA" id="ARBA00055771"/>
    </source>
</evidence>
<evidence type="ECO:0000256" key="7">
    <source>
        <dbReference type="ARBA" id="ARBA00046577"/>
    </source>
</evidence>
<dbReference type="GO" id="GO:0005829">
    <property type="term" value="C:cytosol"/>
    <property type="evidence" value="ECO:0007669"/>
    <property type="project" value="TreeGrafter"/>
</dbReference>
<keyword evidence="6" id="KW-0319">Glycerol metabolism</keyword>
<dbReference type="GO" id="GO:0019563">
    <property type="term" value="P:glycerol catabolic process"/>
    <property type="evidence" value="ECO:0007669"/>
    <property type="project" value="TreeGrafter"/>
</dbReference>
<evidence type="ECO:0000256" key="6">
    <source>
        <dbReference type="ARBA" id="ARBA00022798"/>
    </source>
</evidence>
<name>U6SMG8_9BACI</name>
<gene>
    <name evidence="10" type="ORF">A33I_18570</name>
</gene>
<organism evidence="10 11">
    <name type="scientific">Alkalihalophilus marmarensis DSM 21297</name>
    <dbReference type="NCBI Taxonomy" id="1188261"/>
    <lineage>
        <taxon>Bacteria</taxon>
        <taxon>Bacillati</taxon>
        <taxon>Bacillota</taxon>
        <taxon>Bacilli</taxon>
        <taxon>Bacillales</taxon>
        <taxon>Bacillaceae</taxon>
        <taxon>Alkalihalophilus</taxon>
    </lineage>
</organism>
<evidence type="ECO:0000259" key="9">
    <source>
        <dbReference type="PROSITE" id="PS51480"/>
    </source>
</evidence>
<dbReference type="PATRIC" id="fig|1188261.3.peg.3204"/>
<evidence type="ECO:0000256" key="4">
    <source>
        <dbReference type="ARBA" id="ARBA00022679"/>
    </source>
</evidence>
<feature type="domain" description="DhaL" evidence="9">
    <location>
        <begin position="16"/>
        <end position="216"/>
    </location>
</feature>
<evidence type="ECO:0000256" key="2">
    <source>
        <dbReference type="ARBA" id="ARBA00004745"/>
    </source>
</evidence>
<comment type="caution">
    <text evidence="10">The sequence shown here is derived from an EMBL/GenBank/DDBJ whole genome shotgun (WGS) entry which is preliminary data.</text>
</comment>
<comment type="subunit">
    <text evidence="7">Homodimer. The dihydroxyacetone kinase complex is composed of a homodimer of DhaM, a homodimer of DhaK and the subunit DhaL.</text>
</comment>
<evidence type="ECO:0000313" key="10">
    <source>
        <dbReference type="EMBL" id="ERN51816.1"/>
    </source>
</evidence>
<evidence type="ECO:0000256" key="3">
    <source>
        <dbReference type="ARBA" id="ARBA00012095"/>
    </source>
</evidence>
<evidence type="ECO:0000313" key="11">
    <source>
        <dbReference type="Proteomes" id="UP000017170"/>
    </source>
</evidence>
<keyword evidence="5" id="KW-0418">Kinase</keyword>
<dbReference type="InterPro" id="IPR004007">
    <property type="entry name" value="DhaL_dom"/>
</dbReference>
<keyword evidence="11" id="KW-1185">Reference proteome</keyword>
<sequence length="223" mass="24105">MYSEELNDEMNSLEINDIKSIIIKLKTIMEENKDDLCELDAALGDGDLGLTVSKGFREIAANIDELAVKDIGNLLKRSGFILADKVPSTMGTLLASGFMQAGKLLEGKESLTPNEAATLFEGMILGISKRGKAAIGDKTIIDSLYPAHKALEVAAAQELSLKEAFKGAYEQARLGAEHTKEMQSKFGRASKYLERSIGHQDPGATVGALIVEGFHLYINEGNK</sequence>
<proteinExistence type="predicted"/>
<dbReference type="AlphaFoldDB" id="U6SMG8"/>
<dbReference type="Proteomes" id="UP000017170">
    <property type="component" value="Unassembled WGS sequence"/>
</dbReference>